<dbReference type="GO" id="GO:0002939">
    <property type="term" value="P:tRNA N1-guanine methylation"/>
    <property type="evidence" value="ECO:0007669"/>
    <property type="project" value="TreeGrafter"/>
</dbReference>
<dbReference type="AlphaFoldDB" id="A0A3B0MW96"/>
<proteinExistence type="predicted"/>
<dbReference type="VEuPathDB" id="PiroplasmaDB:TA08910"/>
<reference evidence="2" key="1">
    <citation type="submission" date="2018-07" db="EMBL/GenBank/DDBJ databases">
        <authorList>
            <person name="Quirk P.G."/>
            <person name="Krulwich T.A."/>
        </authorList>
    </citation>
    <scope>NUCLEOTIDE SEQUENCE</scope>
    <source>
        <strain evidence="2">Anand</strain>
    </source>
</reference>
<gene>
    <name evidence="2" type="ORF">TAT_000346600</name>
    <name evidence="3" type="ORF">TAV_000346400</name>
</gene>
<evidence type="ECO:0000256" key="1">
    <source>
        <dbReference type="SAM" id="MobiDB-lite"/>
    </source>
</evidence>
<protein>
    <recommendedName>
        <fullName evidence="4">SAM-dependent MTase TRM10-type domain-containing protein</fullName>
    </recommendedName>
</protein>
<dbReference type="InterPro" id="IPR007356">
    <property type="entry name" value="tRNA_m1G_MeTrfase_euk"/>
</dbReference>
<dbReference type="GO" id="GO:0005654">
    <property type="term" value="C:nucleoplasm"/>
    <property type="evidence" value="ECO:0007669"/>
    <property type="project" value="TreeGrafter"/>
</dbReference>
<organism evidence="2">
    <name type="scientific">Theileria annulata</name>
    <dbReference type="NCBI Taxonomy" id="5874"/>
    <lineage>
        <taxon>Eukaryota</taxon>
        <taxon>Sar</taxon>
        <taxon>Alveolata</taxon>
        <taxon>Apicomplexa</taxon>
        <taxon>Aconoidasida</taxon>
        <taxon>Piroplasmida</taxon>
        <taxon>Theileriidae</taxon>
        <taxon>Theileria</taxon>
    </lineage>
</organism>
<feature type="compositionally biased region" description="Basic residues" evidence="1">
    <location>
        <begin position="17"/>
        <end position="47"/>
    </location>
</feature>
<dbReference type="PANTHER" id="PTHR13563">
    <property type="entry name" value="TRNA (GUANINE-9-) METHYLTRANSFERASE"/>
    <property type="match status" value="1"/>
</dbReference>
<dbReference type="PANTHER" id="PTHR13563:SF19">
    <property type="entry name" value="TRNA METHYLTRANSFERASE 10 HOMOLOG B"/>
    <property type="match status" value="1"/>
</dbReference>
<dbReference type="EMBL" id="UIVT01000004">
    <property type="protein sequence ID" value="SVP94477.1"/>
    <property type="molecule type" value="Genomic_DNA"/>
</dbReference>
<accession>A0A3B0MW96</accession>
<sequence>MENTNNSQDSNPSVNKRLPRSQKKRLKREKKRLGRRLKRSEVKKRRKSVIRAERDKFLSSLSPDERESYISNLRVTNYEKSVNLNNFLDTAHREGLPICIDCSFGDDMNSKIRLTLTSFSQSSTLYEDCLLFGFNNWKYLEELSDDKVYVIGGLVDTNVKKKYVPNCKKTVLNVSTVFEILCVRLSSISWEEAFTKCLPSRSL</sequence>
<dbReference type="EMBL" id="UIVS01000004">
    <property type="protein sequence ID" value="SVP95304.1"/>
    <property type="molecule type" value="Genomic_DNA"/>
</dbReference>
<feature type="compositionally biased region" description="Polar residues" evidence="1">
    <location>
        <begin position="1"/>
        <end position="14"/>
    </location>
</feature>
<evidence type="ECO:0000313" key="3">
    <source>
        <dbReference type="EMBL" id="SVP95304.1"/>
    </source>
</evidence>
<feature type="region of interest" description="Disordered" evidence="1">
    <location>
        <begin position="1"/>
        <end position="47"/>
    </location>
</feature>
<dbReference type="Gene3D" id="3.40.1280.30">
    <property type="match status" value="1"/>
</dbReference>
<dbReference type="CDD" id="cd18089">
    <property type="entry name" value="SPOUT_Trm10-like"/>
    <property type="match status" value="1"/>
</dbReference>
<dbReference type="GO" id="GO:0000049">
    <property type="term" value="F:tRNA binding"/>
    <property type="evidence" value="ECO:0007669"/>
    <property type="project" value="TreeGrafter"/>
</dbReference>
<name>A0A3B0MW96_THEAN</name>
<dbReference type="InterPro" id="IPR038459">
    <property type="entry name" value="MT_TRM10-typ_sf"/>
</dbReference>
<evidence type="ECO:0008006" key="4">
    <source>
        <dbReference type="Google" id="ProtNLM"/>
    </source>
</evidence>
<evidence type="ECO:0000313" key="2">
    <source>
        <dbReference type="EMBL" id="SVP94477.1"/>
    </source>
</evidence>